<evidence type="ECO:0000313" key="8">
    <source>
        <dbReference type="Proteomes" id="UP000181969"/>
    </source>
</evidence>
<evidence type="ECO:0000313" key="3">
    <source>
        <dbReference type="EMBL" id="GFO52778.1"/>
    </source>
</evidence>
<dbReference type="PROSITE" id="PS50889">
    <property type="entry name" value="S4"/>
    <property type="match status" value="1"/>
</dbReference>
<dbReference type="Proteomes" id="UP001164042">
    <property type="component" value="Chromosome"/>
</dbReference>
<evidence type="ECO:0000256" key="2">
    <source>
        <dbReference type="SAM" id="MobiDB-lite"/>
    </source>
</evidence>
<feature type="region of interest" description="Disordered" evidence="2">
    <location>
        <begin position="101"/>
        <end position="120"/>
    </location>
</feature>
<dbReference type="Proteomes" id="UP000504756">
    <property type="component" value="Unassembled WGS sequence"/>
</dbReference>
<name>A0A1I4I993_9LACT</name>
<dbReference type="OrthoDB" id="9811532at2"/>
<proteinExistence type="predicted"/>
<evidence type="ECO:0000313" key="9">
    <source>
        <dbReference type="Proteomes" id="UP000504756"/>
    </source>
</evidence>
<dbReference type="EMBL" id="BLXU01000016">
    <property type="protein sequence ID" value="GFO52778.1"/>
    <property type="molecule type" value="Genomic_DNA"/>
</dbReference>
<reference evidence="5 8" key="1">
    <citation type="submission" date="2016-10" db="EMBL/GenBank/DDBJ databases">
        <authorList>
            <person name="de Groot N.N."/>
        </authorList>
    </citation>
    <scope>NUCLEOTIDE SEQUENCE [LARGE SCALE GENOMIC DNA]</scope>
    <source>
        <strain evidence="5 8">M79</strain>
    </source>
</reference>
<dbReference type="Pfam" id="PF13275">
    <property type="entry name" value="S4_2"/>
    <property type="match status" value="1"/>
</dbReference>
<reference evidence="3 9" key="2">
    <citation type="submission" date="2020-06" db="EMBL/GenBank/DDBJ databases">
        <title>Draft genome sequence of Lactic acid bacteria from Okinawan-style tofu.</title>
        <authorList>
            <person name="Takara I."/>
            <person name="Ikematsu S."/>
        </authorList>
    </citation>
    <scope>NUCLEOTIDE SEQUENCE [LARGE SCALE GENOMIC DNA]</scope>
    <source>
        <strain evidence="9">lg38</strain>
        <strain evidence="3">Lg38</strain>
    </source>
</reference>
<evidence type="ECO:0000313" key="6">
    <source>
        <dbReference type="EMBL" id="UYT10086.1"/>
    </source>
</evidence>
<dbReference type="EMBL" id="JARYTV010000010">
    <property type="protein sequence ID" value="MDH7960620.1"/>
    <property type="molecule type" value="Genomic_DNA"/>
</dbReference>
<dbReference type="GO" id="GO:0003723">
    <property type="term" value="F:RNA binding"/>
    <property type="evidence" value="ECO:0007669"/>
    <property type="project" value="UniProtKB-KW"/>
</dbReference>
<reference evidence="4" key="5">
    <citation type="submission" date="2023-04" db="EMBL/GenBank/DDBJ databases">
        <title>Genomic analysis of Lactococcus garvieae isolates.</title>
        <authorList>
            <person name="Zhanghang C."/>
        </authorList>
    </citation>
    <scope>NUCLEOTIDE SEQUENCE</scope>
    <source>
        <strain evidence="4">ZB-1</strain>
    </source>
</reference>
<reference evidence="6" key="3">
    <citation type="submission" date="2022-10" db="EMBL/GenBank/DDBJ databases">
        <title>Genome assembly of Lactococcus garvieae isolates from cricket gut.</title>
        <authorList>
            <person name="Luecke A.R."/>
            <person name="Brown A.M.V."/>
            <person name="Wakeman C.A."/>
        </authorList>
    </citation>
    <scope>NUCLEOTIDE SEQUENCE</scope>
    <source>
        <strain evidence="6">Alexii-11_2</strain>
    </source>
</reference>
<keyword evidence="1" id="KW-0694">RNA-binding</keyword>
<sequence length="120" mass="13504">MQNYILFEEYITLGQVIKELAIVNTGGQAKLFLAENEGNIFLNKEAENRRGKKLRAGDVLEIPEFGLILSFVQASAEEIAEREEDKAEEERVKALVKKMNAQVKTQKPKKAAKPRFPGAK</sequence>
<accession>A0A1I4I993</accession>
<dbReference type="Proteomes" id="UP000181969">
    <property type="component" value="Unassembled WGS sequence"/>
</dbReference>
<dbReference type="EMBL" id="FOTJ01000014">
    <property type="protein sequence ID" value="SFL50952.1"/>
    <property type="molecule type" value="Genomic_DNA"/>
</dbReference>
<dbReference type="EMBL" id="CP118627">
    <property type="protein sequence ID" value="WEA13479.1"/>
    <property type="molecule type" value="Genomic_DNA"/>
</dbReference>
<evidence type="ECO:0000313" key="7">
    <source>
        <dbReference type="EMBL" id="WEA13479.1"/>
    </source>
</evidence>
<protein>
    <submittedName>
        <fullName evidence="4">RNA-binding S4 domain-containing protein</fullName>
    </submittedName>
    <submittedName>
        <fullName evidence="5">S4 domain protein YaaA</fullName>
    </submittedName>
</protein>
<dbReference type="EMBL" id="CP109635">
    <property type="protein sequence ID" value="UYT10086.1"/>
    <property type="molecule type" value="Genomic_DNA"/>
</dbReference>
<dbReference type="RefSeq" id="WP_003133368.1">
    <property type="nucleotide sequence ID" value="NZ_AP026069.1"/>
</dbReference>
<dbReference type="AlphaFoldDB" id="A0A1I4I993"/>
<evidence type="ECO:0000313" key="5">
    <source>
        <dbReference type="EMBL" id="SFL50952.1"/>
    </source>
</evidence>
<evidence type="ECO:0000256" key="1">
    <source>
        <dbReference type="PROSITE-ProRule" id="PRU00182"/>
    </source>
</evidence>
<dbReference type="GeneID" id="61073591"/>
<reference evidence="7" key="4">
    <citation type="submission" date="2023-02" db="EMBL/GenBank/DDBJ databases">
        <title>Comparative genomics and fermentation flavor characterization of five lactic acid bacteria reveal flavor biosynthesis metabolic pathways in fermented muskmelon puree.</title>
        <authorList>
            <person name="Yuan L."/>
            <person name="Li M."/>
            <person name="Xu X."/>
            <person name="Lao F."/>
            <person name="Wu J."/>
        </authorList>
    </citation>
    <scope>NUCLEOTIDE SEQUENCE</scope>
    <source>
        <strain evidence="7">Pa-2</strain>
    </source>
</reference>
<dbReference type="Gene3D" id="3.10.290.10">
    <property type="entry name" value="RNA-binding S4 domain"/>
    <property type="match status" value="1"/>
</dbReference>
<organism evidence="5 8">
    <name type="scientific">Lactococcus garvieae</name>
    <dbReference type="NCBI Taxonomy" id="1363"/>
    <lineage>
        <taxon>Bacteria</taxon>
        <taxon>Bacillati</taxon>
        <taxon>Bacillota</taxon>
        <taxon>Bacilli</taxon>
        <taxon>Lactobacillales</taxon>
        <taxon>Streptococcaceae</taxon>
        <taxon>Lactococcus</taxon>
    </lineage>
</organism>
<dbReference type="Proteomes" id="UP001157396">
    <property type="component" value="Unassembled WGS sequence"/>
</dbReference>
<dbReference type="SUPFAM" id="SSF55174">
    <property type="entry name" value="Alpha-L RNA-binding motif"/>
    <property type="match status" value="1"/>
</dbReference>
<dbReference type="InterPro" id="IPR036986">
    <property type="entry name" value="S4_RNA-bd_sf"/>
</dbReference>
<gene>
    <name evidence="3" type="primary">yufA</name>
    <name evidence="3" type="ORF">ikelab_20530</name>
    <name evidence="6" type="ORF">OF801_08975</name>
    <name evidence="7" type="ORF">PWF74_08145</name>
    <name evidence="4" type="ORF">QHR29_09120</name>
    <name evidence="5" type="ORF">SAMN05216438_11418</name>
</gene>
<dbReference type="Proteomes" id="UP001217324">
    <property type="component" value="Chromosome"/>
</dbReference>
<evidence type="ECO:0000313" key="4">
    <source>
        <dbReference type="EMBL" id="MDH7960620.1"/>
    </source>
</evidence>